<gene>
    <name evidence="1" type="ORF">A0J61_06575</name>
</gene>
<name>A0A1C7N8C1_9FUNG</name>
<dbReference type="AlphaFoldDB" id="A0A1C7N8C1"/>
<dbReference type="InParanoid" id="A0A1C7N8C1"/>
<dbReference type="OrthoDB" id="2300795at2759"/>
<sequence>MCNNAIFRMIQGIVKVDLHTNADLATHAKKKKEDNYGKPQRLHVPLMQELENVIEDFREDNDLKKLHKKLMLINIDFERDEERVATVLLNLLNNLTVDKKQMNEVCIQSGLLSAVCNLFKIGMKHDPTVSRYNKILFEVDVLRTAALITS</sequence>
<proteinExistence type="predicted"/>
<evidence type="ECO:0000313" key="1">
    <source>
        <dbReference type="EMBL" id="OBZ85372.1"/>
    </source>
</evidence>
<protein>
    <submittedName>
        <fullName evidence="1">Uncharacterized protein</fullName>
    </submittedName>
</protein>
<keyword evidence="2" id="KW-1185">Reference proteome</keyword>
<organism evidence="1 2">
    <name type="scientific">Choanephora cucurbitarum</name>
    <dbReference type="NCBI Taxonomy" id="101091"/>
    <lineage>
        <taxon>Eukaryota</taxon>
        <taxon>Fungi</taxon>
        <taxon>Fungi incertae sedis</taxon>
        <taxon>Mucoromycota</taxon>
        <taxon>Mucoromycotina</taxon>
        <taxon>Mucoromycetes</taxon>
        <taxon>Mucorales</taxon>
        <taxon>Mucorineae</taxon>
        <taxon>Choanephoraceae</taxon>
        <taxon>Choanephoroideae</taxon>
        <taxon>Choanephora</taxon>
    </lineage>
</organism>
<dbReference type="EMBL" id="LUGH01000403">
    <property type="protein sequence ID" value="OBZ85372.1"/>
    <property type="molecule type" value="Genomic_DNA"/>
</dbReference>
<accession>A0A1C7N8C1</accession>
<reference evidence="1 2" key="1">
    <citation type="submission" date="2016-03" db="EMBL/GenBank/DDBJ databases">
        <title>Choanephora cucurbitarum.</title>
        <authorList>
            <person name="Min B."/>
            <person name="Park H."/>
            <person name="Park J.-H."/>
            <person name="Shin H.-D."/>
            <person name="Choi I.-G."/>
        </authorList>
    </citation>
    <scope>NUCLEOTIDE SEQUENCE [LARGE SCALE GENOMIC DNA]</scope>
    <source>
        <strain evidence="1 2">KUS-F28377</strain>
    </source>
</reference>
<dbReference type="Proteomes" id="UP000093000">
    <property type="component" value="Unassembled WGS sequence"/>
</dbReference>
<evidence type="ECO:0000313" key="2">
    <source>
        <dbReference type="Proteomes" id="UP000093000"/>
    </source>
</evidence>
<comment type="caution">
    <text evidence="1">The sequence shown here is derived from an EMBL/GenBank/DDBJ whole genome shotgun (WGS) entry which is preliminary data.</text>
</comment>